<evidence type="ECO:0000256" key="1">
    <source>
        <dbReference type="ARBA" id="ARBA00006803"/>
    </source>
</evidence>
<dbReference type="Pfam" id="PF03125">
    <property type="entry name" value="Sre"/>
    <property type="match status" value="1"/>
</dbReference>
<gene>
    <name evidence="2" type="primary">WBGene00280604</name>
</gene>
<evidence type="ECO:0000313" key="3">
    <source>
        <dbReference type="Proteomes" id="UP000005239"/>
    </source>
</evidence>
<reference evidence="3" key="1">
    <citation type="journal article" date="2008" name="Nat. Genet.">
        <title>The Pristionchus pacificus genome provides a unique perspective on nematode lifestyle and parasitism.</title>
        <authorList>
            <person name="Dieterich C."/>
            <person name="Clifton S.W."/>
            <person name="Schuster L.N."/>
            <person name="Chinwalla A."/>
            <person name="Delehaunty K."/>
            <person name="Dinkelacker I."/>
            <person name="Fulton L."/>
            <person name="Fulton R."/>
            <person name="Godfrey J."/>
            <person name="Minx P."/>
            <person name="Mitreva M."/>
            <person name="Roeseler W."/>
            <person name="Tian H."/>
            <person name="Witte H."/>
            <person name="Yang S.P."/>
            <person name="Wilson R.K."/>
            <person name="Sommer R.J."/>
        </authorList>
    </citation>
    <scope>NUCLEOTIDE SEQUENCE [LARGE SCALE GENOMIC DNA]</scope>
    <source>
        <strain evidence="3">PS312</strain>
    </source>
</reference>
<dbReference type="Proteomes" id="UP000005239">
    <property type="component" value="Unassembled WGS sequence"/>
</dbReference>
<sequence>MITMTFYLVMVNLTLASGFSPLFESVYAIETLICLGILVAIPLAIYTVMGMSPLHRNMTMPFSWSLTWPCALAWERCFATLFSSWYEKQSASSILIFIMQSLSLEMYAWGNAFFLVYDVYCFQFNVVSYAVLFIFGAALFQYILTLNVAYNRKLQQMTRNEYCLSRSYQIRENIRIMQMIRKLAFPTVIFNIPAFGFISLYAFLPNEERLDVVRNVAVAFFDLWIALYAAAFGLLTYNLEPKLQESVRRLSYAAYILDRYDDVTGKIRKLTMRSPPPPQHSETDIYFSMLSKDLHSNENRKYSNISKLSIIEI</sequence>
<accession>A0A2A6C1G9</accession>
<organism evidence="2 3">
    <name type="scientific">Pristionchus pacificus</name>
    <name type="common">Parasitic nematode worm</name>
    <dbReference type="NCBI Taxonomy" id="54126"/>
    <lineage>
        <taxon>Eukaryota</taxon>
        <taxon>Metazoa</taxon>
        <taxon>Ecdysozoa</taxon>
        <taxon>Nematoda</taxon>
        <taxon>Chromadorea</taxon>
        <taxon>Rhabditida</taxon>
        <taxon>Rhabditina</taxon>
        <taxon>Diplogasteromorpha</taxon>
        <taxon>Diplogasteroidea</taxon>
        <taxon>Neodiplogasteridae</taxon>
        <taxon>Pristionchus</taxon>
    </lineage>
</organism>
<accession>A0A8R1UW21</accession>
<protein>
    <submittedName>
        <fullName evidence="2">G protein-coupled receptor</fullName>
    </submittedName>
</protein>
<reference evidence="2" key="2">
    <citation type="submission" date="2022-06" db="UniProtKB">
        <authorList>
            <consortium name="EnsemblMetazoa"/>
        </authorList>
    </citation>
    <scope>IDENTIFICATION</scope>
    <source>
        <strain evidence="2">PS312</strain>
    </source>
</reference>
<dbReference type="AlphaFoldDB" id="A0A2A6C1G9"/>
<dbReference type="EnsemblMetazoa" id="PPA42235.1">
    <property type="protein sequence ID" value="PPA42235.1"/>
    <property type="gene ID" value="WBGene00280604"/>
</dbReference>
<keyword evidence="3" id="KW-1185">Reference proteome</keyword>
<dbReference type="InterPro" id="IPR052860">
    <property type="entry name" value="NRL-GPCR1"/>
</dbReference>
<dbReference type="GO" id="GO:0007606">
    <property type="term" value="P:sensory perception of chemical stimulus"/>
    <property type="evidence" value="ECO:0007669"/>
    <property type="project" value="InterPro"/>
</dbReference>
<dbReference type="InterPro" id="IPR004151">
    <property type="entry name" value="7TM_GPCR_serpentine_rcpt_Sre"/>
</dbReference>
<proteinExistence type="inferred from homology"/>
<name>A0A2A6C1G9_PRIPA</name>
<dbReference type="GO" id="GO:0016020">
    <property type="term" value="C:membrane"/>
    <property type="evidence" value="ECO:0007669"/>
    <property type="project" value="InterPro"/>
</dbReference>
<dbReference type="PANTHER" id="PTHR47521:SF7">
    <property type="entry name" value="SERPENTINE RECEPTOR CLASS EPSILON-6"/>
    <property type="match status" value="1"/>
</dbReference>
<dbReference type="OrthoDB" id="5819751at2759"/>
<dbReference type="PANTHER" id="PTHR47521">
    <property type="entry name" value="SERPENTINE RECEPTOR, CLASS E (EPSILON)-RELATED"/>
    <property type="match status" value="1"/>
</dbReference>
<comment type="similarity">
    <text evidence="1">Belongs to the nematode receptor-like protein sre family.</text>
</comment>
<evidence type="ECO:0000313" key="2">
    <source>
        <dbReference type="EnsemblMetazoa" id="PPA42235.1"/>
    </source>
</evidence>